<comment type="caution">
    <text evidence="1">The sequence shown here is derived from an EMBL/GenBank/DDBJ whole genome shotgun (WGS) entry which is preliminary data.</text>
</comment>
<evidence type="ECO:0000313" key="2">
    <source>
        <dbReference type="Proteomes" id="UP000499080"/>
    </source>
</evidence>
<accession>A0A4Y2TPY3</accession>
<reference evidence="1 2" key="1">
    <citation type="journal article" date="2019" name="Sci. Rep.">
        <title>Orb-weaving spider Araneus ventricosus genome elucidates the spidroin gene catalogue.</title>
        <authorList>
            <person name="Kono N."/>
            <person name="Nakamura H."/>
            <person name="Ohtoshi R."/>
            <person name="Moran D.A.P."/>
            <person name="Shinohara A."/>
            <person name="Yoshida Y."/>
            <person name="Fujiwara M."/>
            <person name="Mori M."/>
            <person name="Tomita M."/>
            <person name="Arakawa K."/>
        </authorList>
    </citation>
    <scope>NUCLEOTIDE SEQUENCE [LARGE SCALE GENOMIC DNA]</scope>
</reference>
<dbReference type="Gene3D" id="3.40.525.10">
    <property type="entry name" value="CRAL-TRIO lipid binding domain"/>
    <property type="match status" value="1"/>
</dbReference>
<keyword evidence="2" id="KW-1185">Reference proteome</keyword>
<evidence type="ECO:0008006" key="3">
    <source>
        <dbReference type="Google" id="ProtNLM"/>
    </source>
</evidence>
<dbReference type="SUPFAM" id="SSF46938">
    <property type="entry name" value="CRAL/TRIO N-terminal domain"/>
    <property type="match status" value="1"/>
</dbReference>
<dbReference type="AlphaFoldDB" id="A0A4Y2TPY3"/>
<dbReference type="InterPro" id="IPR036273">
    <property type="entry name" value="CRAL/TRIO_N_dom_sf"/>
</dbReference>
<gene>
    <name evidence="1" type="ORF">AVEN_78284_1</name>
</gene>
<dbReference type="OrthoDB" id="6431874at2759"/>
<sequence length="144" mass="17005">MENSTATSEHSHDDDVLPLEIDYIPECVRIKEDEELYMSPEEKSNRLLELIKLLEGNKSSKGIVFQQDLLQRFLIHSRYDVNKAFSRVRNYLTLFKNHNYFFQSIKFDFTEHPSSKFITMLPHRCSDGSITLLYEMGKLRLIIN</sequence>
<dbReference type="EMBL" id="BGPR01030277">
    <property type="protein sequence ID" value="GBO02693.1"/>
    <property type="molecule type" value="Genomic_DNA"/>
</dbReference>
<protein>
    <recommendedName>
        <fullName evidence="3">CRAL/TRIO N-terminal domain-containing protein</fullName>
    </recommendedName>
</protein>
<dbReference type="InterPro" id="IPR036865">
    <property type="entry name" value="CRAL-TRIO_dom_sf"/>
</dbReference>
<proteinExistence type="predicted"/>
<evidence type="ECO:0000313" key="1">
    <source>
        <dbReference type="EMBL" id="GBO02693.1"/>
    </source>
</evidence>
<dbReference type="Proteomes" id="UP000499080">
    <property type="component" value="Unassembled WGS sequence"/>
</dbReference>
<organism evidence="1 2">
    <name type="scientific">Araneus ventricosus</name>
    <name type="common">Orbweaver spider</name>
    <name type="synonym">Epeira ventricosa</name>
    <dbReference type="NCBI Taxonomy" id="182803"/>
    <lineage>
        <taxon>Eukaryota</taxon>
        <taxon>Metazoa</taxon>
        <taxon>Ecdysozoa</taxon>
        <taxon>Arthropoda</taxon>
        <taxon>Chelicerata</taxon>
        <taxon>Arachnida</taxon>
        <taxon>Araneae</taxon>
        <taxon>Araneomorphae</taxon>
        <taxon>Entelegynae</taxon>
        <taxon>Araneoidea</taxon>
        <taxon>Araneidae</taxon>
        <taxon>Araneus</taxon>
    </lineage>
</organism>
<name>A0A4Y2TPY3_ARAVE</name>